<organism evidence="7">
    <name type="scientific">mine drainage metagenome</name>
    <dbReference type="NCBI Taxonomy" id="410659"/>
    <lineage>
        <taxon>unclassified sequences</taxon>
        <taxon>metagenomes</taxon>
        <taxon>ecological metagenomes</taxon>
    </lineage>
</organism>
<dbReference type="GO" id="GO:0046872">
    <property type="term" value="F:metal ion binding"/>
    <property type="evidence" value="ECO:0007669"/>
    <property type="project" value="InterPro"/>
</dbReference>
<evidence type="ECO:0000256" key="2">
    <source>
        <dbReference type="ARBA" id="ARBA00022741"/>
    </source>
</evidence>
<keyword evidence="1" id="KW-0436">Ligase</keyword>
<accession>T0Y487</accession>
<dbReference type="GO" id="GO:0006541">
    <property type="term" value="P:glutamine metabolic process"/>
    <property type="evidence" value="ECO:0007669"/>
    <property type="project" value="TreeGrafter"/>
</dbReference>
<dbReference type="PANTHER" id="PTHR11405">
    <property type="entry name" value="CARBAMOYLTRANSFERASE FAMILY MEMBER"/>
    <property type="match status" value="1"/>
</dbReference>
<dbReference type="GO" id="GO:0005524">
    <property type="term" value="F:ATP binding"/>
    <property type="evidence" value="ECO:0007669"/>
    <property type="project" value="UniProtKB-KW"/>
</dbReference>
<dbReference type="GO" id="GO:0004087">
    <property type="term" value="F:carbamoyl-phosphate synthase (ammonia) activity"/>
    <property type="evidence" value="ECO:0007669"/>
    <property type="project" value="UniProtKB-EC"/>
</dbReference>
<evidence type="ECO:0000256" key="5">
    <source>
        <dbReference type="ARBA" id="ARBA00047359"/>
    </source>
</evidence>
<evidence type="ECO:0000256" key="1">
    <source>
        <dbReference type="ARBA" id="ARBA00022598"/>
    </source>
</evidence>
<name>T0Y487_9ZZZZ</name>
<evidence type="ECO:0000256" key="3">
    <source>
        <dbReference type="ARBA" id="ARBA00022840"/>
    </source>
</evidence>
<dbReference type="InterPro" id="IPR011761">
    <property type="entry name" value="ATP-grasp"/>
</dbReference>
<comment type="catalytic activity">
    <reaction evidence="5">
        <text>hydrogencarbonate + NH4(+) + 2 ATP = carbamoyl phosphate + 2 ADP + phosphate + 2 H(+)</text>
        <dbReference type="Rhea" id="RHEA:18029"/>
        <dbReference type="ChEBI" id="CHEBI:15378"/>
        <dbReference type="ChEBI" id="CHEBI:17544"/>
        <dbReference type="ChEBI" id="CHEBI:28938"/>
        <dbReference type="ChEBI" id="CHEBI:30616"/>
        <dbReference type="ChEBI" id="CHEBI:43474"/>
        <dbReference type="ChEBI" id="CHEBI:58228"/>
        <dbReference type="ChEBI" id="CHEBI:456216"/>
        <dbReference type="EC" id="6.3.4.16"/>
    </reaction>
</comment>
<evidence type="ECO:0000259" key="6">
    <source>
        <dbReference type="PROSITE" id="PS50975"/>
    </source>
</evidence>
<dbReference type="GO" id="GO:0005737">
    <property type="term" value="C:cytoplasm"/>
    <property type="evidence" value="ECO:0007669"/>
    <property type="project" value="TreeGrafter"/>
</dbReference>
<comment type="caution">
    <text evidence="7">The sequence shown here is derived from an EMBL/GenBank/DDBJ whole genome shotgun (WGS) entry which is preliminary data.</text>
</comment>
<gene>
    <name evidence="7" type="ORF">B1A_21523</name>
</gene>
<dbReference type="Gene3D" id="3.30.470.20">
    <property type="entry name" value="ATP-grasp fold, B domain"/>
    <property type="match status" value="1"/>
</dbReference>
<dbReference type="PROSITE" id="PS00867">
    <property type="entry name" value="CPSASE_2"/>
    <property type="match status" value="1"/>
</dbReference>
<evidence type="ECO:0000313" key="7">
    <source>
        <dbReference type="EMBL" id="EQD27873.1"/>
    </source>
</evidence>
<reference evidence="7" key="2">
    <citation type="journal article" date="2014" name="ISME J.">
        <title>Microbial stratification in low pH oxic and suboxic macroscopic growths along an acid mine drainage.</title>
        <authorList>
            <person name="Mendez-Garcia C."/>
            <person name="Mesa V."/>
            <person name="Sprenger R.R."/>
            <person name="Richter M."/>
            <person name="Diez M.S."/>
            <person name="Solano J."/>
            <person name="Bargiela R."/>
            <person name="Golyshina O.V."/>
            <person name="Manteca A."/>
            <person name="Ramos J.L."/>
            <person name="Gallego J.R."/>
            <person name="Llorente I."/>
            <person name="Martins Dos Santos V.A."/>
            <person name="Jensen O.N."/>
            <person name="Pelaez A.I."/>
            <person name="Sanchez J."/>
            <person name="Ferrer M."/>
        </authorList>
    </citation>
    <scope>NUCLEOTIDE SEQUENCE</scope>
</reference>
<dbReference type="GO" id="GO:0004088">
    <property type="term" value="F:carbamoyl-phosphate synthase (glutamine-hydrolyzing) activity"/>
    <property type="evidence" value="ECO:0007669"/>
    <property type="project" value="TreeGrafter"/>
</dbReference>
<keyword evidence="2" id="KW-0547">Nucleotide-binding</keyword>
<feature type="domain" description="ATP-grasp" evidence="6">
    <location>
        <begin position="3"/>
        <end position="127"/>
    </location>
</feature>
<dbReference type="SUPFAM" id="SSF56059">
    <property type="entry name" value="Glutathione synthetase ATP-binding domain-like"/>
    <property type="match status" value="1"/>
</dbReference>
<dbReference type="PROSITE" id="PS50975">
    <property type="entry name" value="ATP_GRASP"/>
    <property type="match status" value="1"/>
</dbReference>
<protein>
    <recommendedName>
        <fullName evidence="4">carbamoyl-phosphate synthase (ammonia)</fullName>
        <ecNumber evidence="4">6.3.4.16</ecNumber>
    </recommendedName>
</protein>
<proteinExistence type="predicted"/>
<dbReference type="InterPro" id="IPR005483">
    <property type="entry name" value="CPSase_dom"/>
</dbReference>
<dbReference type="PRINTS" id="PR00098">
    <property type="entry name" value="CPSASE"/>
</dbReference>
<reference evidence="7" key="1">
    <citation type="submission" date="2013-08" db="EMBL/GenBank/DDBJ databases">
        <authorList>
            <person name="Mendez C."/>
            <person name="Richter M."/>
            <person name="Ferrer M."/>
            <person name="Sanchez J."/>
        </authorList>
    </citation>
    <scope>NUCLEOTIDE SEQUENCE</scope>
</reference>
<dbReference type="EC" id="6.3.4.16" evidence="4"/>
<feature type="non-terminal residue" evidence="7">
    <location>
        <position position="1"/>
    </location>
</feature>
<dbReference type="PANTHER" id="PTHR11405:SF53">
    <property type="entry name" value="CARBAMOYL-PHOSPHATE SYNTHASE [AMMONIA], MITOCHONDRIAL"/>
    <property type="match status" value="1"/>
</dbReference>
<evidence type="ECO:0000256" key="4">
    <source>
        <dbReference type="ARBA" id="ARBA00044063"/>
    </source>
</evidence>
<keyword evidence="3" id="KW-0067">ATP-binding</keyword>
<dbReference type="InterPro" id="IPR005479">
    <property type="entry name" value="CPAse_ATP-bd"/>
</dbReference>
<dbReference type="EMBL" id="AUZX01015902">
    <property type="protein sequence ID" value="EQD27873.1"/>
    <property type="molecule type" value="Genomic_DNA"/>
</dbReference>
<dbReference type="AlphaFoldDB" id="T0Y487"/>
<dbReference type="Pfam" id="PF02786">
    <property type="entry name" value="CPSase_L_D2"/>
    <property type="match status" value="1"/>
</dbReference>
<sequence length="146" mass="16300">TTEIEIERSLSGLKEMEYEILRDSAGNAICVCNMENLDPMGIHTGESIVVTPSLTLNNDEYYDMREHALRIAESLNIIGACNVQFALERDPFKFYVIEVNPRTSRSSALASKATGYPIARIAAKLCVGYLLNEIKNPNNRNKFGLL</sequence>